<name>A0A4V1BMR6_9ACTN</name>
<dbReference type="InterPro" id="IPR003115">
    <property type="entry name" value="ParB_N"/>
</dbReference>
<dbReference type="PANTHER" id="PTHR33375:SF1">
    <property type="entry name" value="CHROMOSOME-PARTITIONING PROTEIN PARB-RELATED"/>
    <property type="match status" value="1"/>
</dbReference>
<dbReference type="SUPFAM" id="SSF110849">
    <property type="entry name" value="ParB/Sulfiredoxin"/>
    <property type="match status" value="1"/>
</dbReference>
<evidence type="ECO:0000259" key="2">
    <source>
        <dbReference type="SMART" id="SM00470"/>
    </source>
</evidence>
<organism evidence="3 4">
    <name type="scientific">Nocardioides seonyuensis</name>
    <dbReference type="NCBI Taxonomy" id="2518371"/>
    <lineage>
        <taxon>Bacteria</taxon>
        <taxon>Bacillati</taxon>
        <taxon>Actinomycetota</taxon>
        <taxon>Actinomycetes</taxon>
        <taxon>Propionibacteriales</taxon>
        <taxon>Nocardioidaceae</taxon>
        <taxon>Nocardioides</taxon>
    </lineage>
</organism>
<dbReference type="Gene3D" id="3.90.1530.30">
    <property type="match status" value="1"/>
</dbReference>
<dbReference type="Pfam" id="PF02195">
    <property type="entry name" value="ParB_N"/>
    <property type="match status" value="1"/>
</dbReference>
<accession>A0A4V1BMR6</accession>
<dbReference type="SMART" id="SM00470">
    <property type="entry name" value="ParB"/>
    <property type="match status" value="1"/>
</dbReference>
<proteinExistence type="predicted"/>
<evidence type="ECO:0000256" key="1">
    <source>
        <dbReference type="SAM" id="MobiDB-lite"/>
    </source>
</evidence>
<dbReference type="InterPro" id="IPR050336">
    <property type="entry name" value="Chromosome_partition/occlusion"/>
</dbReference>
<dbReference type="RefSeq" id="WP_135269287.1">
    <property type="nucleotide sequence ID" value="NZ_CP038436.1"/>
</dbReference>
<dbReference type="KEGG" id="nsn:EXE58_18970"/>
<gene>
    <name evidence="3" type="ORF">EXE58_18970</name>
</gene>
<feature type="region of interest" description="Disordered" evidence="1">
    <location>
        <begin position="121"/>
        <end position="156"/>
    </location>
</feature>
<protein>
    <submittedName>
        <fullName evidence="3">Chromosome partitioning protein ParB</fullName>
    </submittedName>
</protein>
<dbReference type="OrthoDB" id="3176965at2"/>
<keyword evidence="4" id="KW-1185">Reference proteome</keyword>
<dbReference type="Proteomes" id="UP000294853">
    <property type="component" value="Chromosome"/>
</dbReference>
<dbReference type="EMBL" id="CP038436">
    <property type="protein sequence ID" value="QBX57302.1"/>
    <property type="molecule type" value="Genomic_DNA"/>
</dbReference>
<feature type="domain" description="ParB-like N-terminal" evidence="2">
    <location>
        <begin position="10"/>
        <end position="95"/>
    </location>
</feature>
<evidence type="ECO:0000313" key="3">
    <source>
        <dbReference type="EMBL" id="QBX57302.1"/>
    </source>
</evidence>
<dbReference type="InterPro" id="IPR036086">
    <property type="entry name" value="ParB/Sulfiredoxin_sf"/>
</dbReference>
<reference evidence="3 4" key="1">
    <citation type="submission" date="2019-03" db="EMBL/GenBank/DDBJ databases">
        <title>Three New Species of Nocardioides, Nocardioides euryhalodurans sp. nov., Nocardioides seonyuensis sp. nov. and Nocardioides eburneoflavus sp. nov. Iolated from Soil.</title>
        <authorList>
            <person name="Roh S.G."/>
            <person name="Lee C."/>
            <person name="Kim M.-K."/>
            <person name="Kim S.B."/>
        </authorList>
    </citation>
    <scope>NUCLEOTIDE SEQUENCE [LARGE SCALE GENOMIC DNA]</scope>
    <source>
        <strain evidence="3 4">MMS17-SY207-3</strain>
    </source>
</reference>
<dbReference type="GO" id="GO:0005694">
    <property type="term" value="C:chromosome"/>
    <property type="evidence" value="ECO:0007669"/>
    <property type="project" value="TreeGrafter"/>
</dbReference>
<dbReference type="AlphaFoldDB" id="A0A4V1BMR6"/>
<evidence type="ECO:0000313" key="4">
    <source>
        <dbReference type="Proteomes" id="UP000294853"/>
    </source>
</evidence>
<sequence>MPDTRGHIELERTIDSIVVGIRHRKDAGDIEALARSIEEVGLLQPITITPNGVLVCGWRRLEAVRRLGWTTLKVWVRSGISDQLSHLLAQQDENEHRKPLTPLETAELYAEIKRLLAEDGQRRQEATRFGAGGGSDGVNGAEGPTAPRGSGDSRNQASRMITGAQSFARLEQINWIRRISCDTNQPESIRTFARNMLTEIDNDAPVEPAYKRVRAAVELASTPDPEVADPDDVKKLGEAALARVRQQDARKGLRALKRKPTGMPFHRSLRSFILMWTELEGWSELYDPHDLAGPLSDEEWERFERVVAETVEFRERLRVARNDLASA</sequence>
<dbReference type="PANTHER" id="PTHR33375">
    <property type="entry name" value="CHROMOSOME-PARTITIONING PROTEIN PARB-RELATED"/>
    <property type="match status" value="1"/>
</dbReference>
<dbReference type="GO" id="GO:0007059">
    <property type="term" value="P:chromosome segregation"/>
    <property type="evidence" value="ECO:0007669"/>
    <property type="project" value="TreeGrafter"/>
</dbReference>